<name>A0A0P6XP72_9CHLR</name>
<evidence type="ECO:0000256" key="1">
    <source>
        <dbReference type="ARBA" id="ARBA00008553"/>
    </source>
</evidence>
<evidence type="ECO:0000256" key="3">
    <source>
        <dbReference type="ARBA" id="ARBA00023274"/>
    </source>
</evidence>
<evidence type="ECO:0000259" key="9">
    <source>
        <dbReference type="Pfam" id="PF00673"/>
    </source>
</evidence>
<dbReference type="SUPFAM" id="SSF55282">
    <property type="entry name" value="RL5-like"/>
    <property type="match status" value="1"/>
</dbReference>
<dbReference type="AlphaFoldDB" id="A0A0P6XP72"/>
<comment type="function">
    <text evidence="6">This is 1 of the proteins that bind and probably mediate the attachment of the 5S RNA into the large ribosomal subunit, where it forms part of the central protuberance. In the 70S ribosome it contacts protein S13 of the 30S subunit (bridge B1b), connecting the 2 subunits; this bridge is implicated in subunit movement. Contacts the P site tRNA; the 5S rRNA and some of its associated proteins might help stabilize positioning of ribosome-bound tRNAs.</text>
</comment>
<evidence type="ECO:0000256" key="6">
    <source>
        <dbReference type="HAMAP-Rule" id="MF_01333"/>
    </source>
</evidence>
<dbReference type="PATRIC" id="fig|70996.4.peg.508"/>
<keyword evidence="6" id="KW-0820">tRNA-binding</keyword>
<dbReference type="InterPro" id="IPR022803">
    <property type="entry name" value="Ribosomal_uL5_dom_sf"/>
</dbReference>
<evidence type="ECO:0000256" key="2">
    <source>
        <dbReference type="ARBA" id="ARBA00022980"/>
    </source>
</evidence>
<dbReference type="Pfam" id="PF00673">
    <property type="entry name" value="Ribosomal_L5_C"/>
    <property type="match status" value="1"/>
</dbReference>
<dbReference type="PIRSF" id="PIRSF002161">
    <property type="entry name" value="Ribosomal_L5"/>
    <property type="match status" value="1"/>
</dbReference>
<dbReference type="GO" id="GO:0006412">
    <property type="term" value="P:translation"/>
    <property type="evidence" value="ECO:0007669"/>
    <property type="project" value="UniProtKB-UniRule"/>
</dbReference>
<dbReference type="GO" id="GO:0019843">
    <property type="term" value="F:rRNA binding"/>
    <property type="evidence" value="ECO:0007669"/>
    <property type="project" value="UniProtKB-UniRule"/>
</dbReference>
<evidence type="ECO:0000256" key="4">
    <source>
        <dbReference type="ARBA" id="ARBA00035245"/>
    </source>
</evidence>
<evidence type="ECO:0000313" key="11">
    <source>
        <dbReference type="Proteomes" id="UP000050277"/>
    </source>
</evidence>
<dbReference type="GO" id="GO:0003735">
    <property type="term" value="F:structural constituent of ribosome"/>
    <property type="evidence" value="ECO:0007669"/>
    <property type="project" value="InterPro"/>
</dbReference>
<dbReference type="InterPro" id="IPR020930">
    <property type="entry name" value="Ribosomal_uL5_bac-type"/>
</dbReference>
<reference evidence="10 11" key="1">
    <citation type="submission" date="2015-07" db="EMBL/GenBank/DDBJ databases">
        <title>Whole genome sequence of Herpetosiphon geysericola DSM 7119.</title>
        <authorList>
            <person name="Hemp J."/>
            <person name="Ward L.M."/>
            <person name="Pace L.A."/>
            <person name="Fischer W.W."/>
        </authorList>
    </citation>
    <scope>NUCLEOTIDE SEQUENCE [LARGE SCALE GENOMIC DNA]</scope>
    <source>
        <strain evidence="10 11">DSM 7119</strain>
    </source>
</reference>
<dbReference type="InterPro" id="IPR031309">
    <property type="entry name" value="Ribosomal_uL5_C"/>
</dbReference>
<dbReference type="Proteomes" id="UP000050277">
    <property type="component" value="Unassembled WGS sequence"/>
</dbReference>
<comment type="caution">
    <text evidence="10">The sequence shown here is derived from an EMBL/GenBank/DDBJ whole genome shotgun (WGS) entry which is preliminary data.</text>
</comment>
<evidence type="ECO:0000259" key="8">
    <source>
        <dbReference type="Pfam" id="PF00281"/>
    </source>
</evidence>
<dbReference type="Pfam" id="PF00281">
    <property type="entry name" value="Ribosomal_L5"/>
    <property type="match status" value="1"/>
</dbReference>
<dbReference type="GO" id="GO:0000049">
    <property type="term" value="F:tRNA binding"/>
    <property type="evidence" value="ECO:0007669"/>
    <property type="project" value="UniProtKB-UniRule"/>
</dbReference>
<dbReference type="PROSITE" id="PS00358">
    <property type="entry name" value="RIBOSOMAL_L5"/>
    <property type="match status" value="1"/>
</dbReference>
<dbReference type="HAMAP" id="MF_01333_B">
    <property type="entry name" value="Ribosomal_uL5_B"/>
    <property type="match status" value="1"/>
</dbReference>
<keyword evidence="3 6" id="KW-0687">Ribonucleoprotein</keyword>
<protein>
    <recommendedName>
        <fullName evidence="4 6">Large ribosomal subunit protein uL5</fullName>
    </recommendedName>
</protein>
<accession>A0A0P6XP72</accession>
<dbReference type="InterPro" id="IPR002132">
    <property type="entry name" value="Ribosomal_uL5"/>
</dbReference>
<dbReference type="PANTHER" id="PTHR11994">
    <property type="entry name" value="60S RIBOSOMAL PROTEIN L11-RELATED"/>
    <property type="match status" value="1"/>
</dbReference>
<keyword evidence="2 6" id="KW-0689">Ribosomal protein</keyword>
<dbReference type="InterPro" id="IPR020929">
    <property type="entry name" value="Ribosomal_uL5_CS"/>
</dbReference>
<evidence type="ECO:0000256" key="7">
    <source>
        <dbReference type="RuleBase" id="RU003930"/>
    </source>
</evidence>
<comment type="similarity">
    <text evidence="1 6 7">Belongs to the universal ribosomal protein uL5 family.</text>
</comment>
<keyword evidence="6" id="KW-0694">RNA-binding</keyword>
<evidence type="ECO:0000256" key="5">
    <source>
        <dbReference type="ARBA" id="ARBA00058604"/>
    </source>
</evidence>
<feature type="domain" description="Large ribosomal subunit protein uL5 C-terminal" evidence="9">
    <location>
        <begin position="84"/>
        <end position="177"/>
    </location>
</feature>
<dbReference type="InterPro" id="IPR031310">
    <property type="entry name" value="Ribosomal_uL5_N"/>
</dbReference>
<dbReference type="EMBL" id="LGKP01000025">
    <property type="protein sequence ID" value="KPL85540.1"/>
    <property type="molecule type" value="Genomic_DNA"/>
</dbReference>
<dbReference type="GO" id="GO:1990904">
    <property type="term" value="C:ribonucleoprotein complex"/>
    <property type="evidence" value="ECO:0007669"/>
    <property type="project" value="UniProtKB-KW"/>
</dbReference>
<comment type="function">
    <text evidence="5">This is one of the proteins that bind and probably mediate the attachment of the 5S RNA into the large ribosomal subunit, where it forms part of the central protuberance. In the 70S ribosome it contacts protein S13 of the 30S subunit (bridge B1b), connecting the 2 subunits; this bridge is implicated in subunit movement. Contacts the P site tRNA; the 5S rRNA and some of its associated proteins might help stabilize positioning of ribosome-bound tRNAs.</text>
</comment>
<keyword evidence="11" id="KW-1185">Reference proteome</keyword>
<dbReference type="STRING" id="70996.SE18_18160"/>
<dbReference type="Gene3D" id="3.30.1440.10">
    <property type="match status" value="1"/>
</dbReference>
<proteinExistence type="inferred from homology"/>
<dbReference type="NCBIfam" id="NF000585">
    <property type="entry name" value="PRK00010.1"/>
    <property type="match status" value="1"/>
</dbReference>
<sequence>MARLKDVYLKTVAPALFKDFGFKSPMQVPRITKIVINIGLGEALQNPKAVEAAIGDLTMIAGQKPVVTRAKKSLAAFKLRQGMPIGAMVTLRNERMYDFYDRLVNLALPRIRDFQGLSRKSFDGRGNYSIGIREQIIFPEIEYDKVDKIRGLEVAIVTTAPNDEQGFALLKALGMPFRD</sequence>
<feature type="domain" description="Large ribosomal subunit protein uL5 N-terminal" evidence="8">
    <location>
        <begin position="24"/>
        <end position="80"/>
    </location>
</feature>
<comment type="subunit">
    <text evidence="6">Part of the 50S ribosomal subunit; part of the 5S rRNA/L5/L18/L25 subcomplex. Contacts the 5S rRNA and the P site tRNA. Forms a bridge to the 30S subunit in the 70S ribosome.</text>
</comment>
<evidence type="ECO:0000313" key="10">
    <source>
        <dbReference type="EMBL" id="KPL85540.1"/>
    </source>
</evidence>
<dbReference type="FunFam" id="3.30.1440.10:FF:000001">
    <property type="entry name" value="50S ribosomal protein L5"/>
    <property type="match status" value="1"/>
</dbReference>
<gene>
    <name evidence="6" type="primary">rplE</name>
    <name evidence="10" type="ORF">SE18_18160</name>
</gene>
<dbReference type="OrthoDB" id="9806626at2"/>
<dbReference type="RefSeq" id="WP_054535861.1">
    <property type="nucleotide sequence ID" value="NZ_LGKP01000025.1"/>
</dbReference>
<dbReference type="GO" id="GO:0005840">
    <property type="term" value="C:ribosome"/>
    <property type="evidence" value="ECO:0007669"/>
    <property type="project" value="UniProtKB-KW"/>
</dbReference>
<organism evidence="10 11">
    <name type="scientific">Herpetosiphon geysericola</name>
    <dbReference type="NCBI Taxonomy" id="70996"/>
    <lineage>
        <taxon>Bacteria</taxon>
        <taxon>Bacillati</taxon>
        <taxon>Chloroflexota</taxon>
        <taxon>Chloroflexia</taxon>
        <taxon>Herpetosiphonales</taxon>
        <taxon>Herpetosiphonaceae</taxon>
        <taxon>Herpetosiphon</taxon>
    </lineage>
</organism>
<keyword evidence="6" id="KW-0699">rRNA-binding</keyword>